<dbReference type="InterPro" id="IPR013849">
    <property type="entry name" value="DNA_helicase_Holl-junc_RuvA_I"/>
</dbReference>
<evidence type="ECO:0000259" key="7">
    <source>
        <dbReference type="Pfam" id="PF01330"/>
    </source>
</evidence>
<dbReference type="GO" id="GO:0005737">
    <property type="term" value="C:cytoplasm"/>
    <property type="evidence" value="ECO:0007669"/>
    <property type="project" value="UniProtKB-SubCell"/>
</dbReference>
<name>A0A2T2XDM7_9FIRM</name>
<keyword evidence="1 6" id="KW-0963">Cytoplasm</keyword>
<comment type="caution">
    <text evidence="8">The sequence shown here is derived from an EMBL/GenBank/DDBJ whole genome shotgun (WGS) entry which is preliminary data.</text>
</comment>
<dbReference type="Pfam" id="PF14520">
    <property type="entry name" value="HHH_5"/>
    <property type="match status" value="1"/>
</dbReference>
<evidence type="ECO:0000256" key="1">
    <source>
        <dbReference type="ARBA" id="ARBA00022490"/>
    </source>
</evidence>
<dbReference type="SUPFAM" id="SSF46929">
    <property type="entry name" value="DNA helicase RuvA subunit, C-terminal domain"/>
    <property type="match status" value="1"/>
</dbReference>
<comment type="similarity">
    <text evidence="6">Belongs to the RuvA family.</text>
</comment>
<evidence type="ECO:0000256" key="6">
    <source>
        <dbReference type="HAMAP-Rule" id="MF_00031"/>
    </source>
</evidence>
<accession>A0A2T2XDM7</accession>
<evidence type="ECO:0000256" key="4">
    <source>
        <dbReference type="ARBA" id="ARBA00023172"/>
    </source>
</evidence>
<evidence type="ECO:0000256" key="5">
    <source>
        <dbReference type="ARBA" id="ARBA00023204"/>
    </source>
</evidence>
<dbReference type="InterPro" id="IPR000085">
    <property type="entry name" value="RuvA"/>
</dbReference>
<keyword evidence="2 6" id="KW-0227">DNA damage</keyword>
<keyword evidence="5 6" id="KW-0234">DNA repair</keyword>
<feature type="domain" description="DNA helicase Holliday junction RuvA type" evidence="7">
    <location>
        <begin position="1"/>
        <end position="60"/>
    </location>
</feature>
<dbReference type="AlphaFoldDB" id="A0A2T2XDM7"/>
<reference evidence="8 9" key="1">
    <citation type="journal article" date="2014" name="BMC Genomics">
        <title>Comparison of environmental and isolate Sulfobacillus genomes reveals diverse carbon, sulfur, nitrogen, and hydrogen metabolisms.</title>
        <authorList>
            <person name="Justice N.B."/>
            <person name="Norman A."/>
            <person name="Brown C.T."/>
            <person name="Singh A."/>
            <person name="Thomas B.C."/>
            <person name="Banfield J.F."/>
        </authorList>
    </citation>
    <scope>NUCLEOTIDE SEQUENCE [LARGE SCALE GENOMIC DNA]</scope>
    <source>
        <strain evidence="8">AMDSBA4</strain>
    </source>
</reference>
<dbReference type="GO" id="GO:0006310">
    <property type="term" value="P:DNA recombination"/>
    <property type="evidence" value="ECO:0007669"/>
    <property type="project" value="UniProtKB-UniRule"/>
</dbReference>
<dbReference type="GO" id="GO:0000400">
    <property type="term" value="F:four-way junction DNA binding"/>
    <property type="evidence" value="ECO:0007669"/>
    <property type="project" value="UniProtKB-UniRule"/>
</dbReference>
<dbReference type="Gene3D" id="2.40.50.140">
    <property type="entry name" value="Nucleic acid-binding proteins"/>
    <property type="match status" value="1"/>
</dbReference>
<dbReference type="GO" id="GO:0009379">
    <property type="term" value="C:Holliday junction helicase complex"/>
    <property type="evidence" value="ECO:0007669"/>
    <property type="project" value="InterPro"/>
</dbReference>
<dbReference type="GO" id="GO:0006281">
    <property type="term" value="P:DNA repair"/>
    <property type="evidence" value="ECO:0007669"/>
    <property type="project" value="UniProtKB-UniRule"/>
</dbReference>
<dbReference type="GO" id="GO:0009378">
    <property type="term" value="F:four-way junction helicase activity"/>
    <property type="evidence" value="ECO:0007669"/>
    <property type="project" value="InterPro"/>
</dbReference>
<protein>
    <recommendedName>
        <fullName evidence="6">Holliday junction branch migration complex subunit RuvA</fullName>
    </recommendedName>
</protein>
<comment type="caution">
    <text evidence="6">Lacks conserved residue(s) required for the propagation of feature annotation.</text>
</comment>
<dbReference type="InterPro" id="IPR010994">
    <property type="entry name" value="RuvA_2-like"/>
</dbReference>
<dbReference type="Gene3D" id="1.10.150.20">
    <property type="entry name" value="5' to 3' exonuclease, C-terminal subdomain"/>
    <property type="match status" value="1"/>
</dbReference>
<feature type="region of interest" description="Domain III" evidence="6">
    <location>
        <begin position="153"/>
        <end position="206"/>
    </location>
</feature>
<dbReference type="InterPro" id="IPR036267">
    <property type="entry name" value="RuvA_C_sf"/>
</dbReference>
<keyword evidence="4 6" id="KW-0233">DNA recombination</keyword>
<dbReference type="EMBL" id="PXYW01000034">
    <property type="protein sequence ID" value="PSR32624.1"/>
    <property type="molecule type" value="Genomic_DNA"/>
</dbReference>
<organism evidence="8 9">
    <name type="scientific">Sulfobacillus benefaciens</name>
    <dbReference type="NCBI Taxonomy" id="453960"/>
    <lineage>
        <taxon>Bacteria</taxon>
        <taxon>Bacillati</taxon>
        <taxon>Bacillota</taxon>
        <taxon>Clostridia</taxon>
        <taxon>Eubacteriales</taxon>
        <taxon>Clostridiales Family XVII. Incertae Sedis</taxon>
        <taxon>Sulfobacillus</taxon>
    </lineage>
</organism>
<comment type="domain">
    <text evidence="6">Has three domains with a flexible linker between the domains II and III and assumes an 'L' shape. Domain III is highly mobile and contacts RuvB.</text>
</comment>
<dbReference type="Proteomes" id="UP000242972">
    <property type="component" value="Unassembled WGS sequence"/>
</dbReference>
<dbReference type="HAMAP" id="MF_00031">
    <property type="entry name" value="DNA_HJ_migration_RuvA"/>
    <property type="match status" value="1"/>
</dbReference>
<dbReference type="InterPro" id="IPR011114">
    <property type="entry name" value="RuvA_C"/>
</dbReference>
<dbReference type="SUPFAM" id="SSF47781">
    <property type="entry name" value="RuvA domain 2-like"/>
    <property type="match status" value="1"/>
</dbReference>
<evidence type="ECO:0000256" key="2">
    <source>
        <dbReference type="ARBA" id="ARBA00022763"/>
    </source>
</evidence>
<dbReference type="Gene3D" id="1.10.8.10">
    <property type="entry name" value="DNA helicase RuvA subunit, C-terminal domain"/>
    <property type="match status" value="1"/>
</dbReference>
<dbReference type="GO" id="GO:0048476">
    <property type="term" value="C:Holliday junction resolvase complex"/>
    <property type="evidence" value="ECO:0007669"/>
    <property type="project" value="UniProtKB-UniRule"/>
</dbReference>
<gene>
    <name evidence="6 8" type="primary">ruvA</name>
    <name evidence="8" type="ORF">C7B46_13475</name>
</gene>
<comment type="function">
    <text evidence="6">The RuvA-RuvB-RuvC complex processes Holliday junction (HJ) DNA during genetic recombination and DNA repair, while the RuvA-RuvB complex plays an important role in the rescue of blocked DNA replication forks via replication fork reversal (RFR). RuvA specifically binds to HJ cruciform DNA, conferring on it an open structure. The RuvB hexamer acts as an ATP-dependent pump, pulling dsDNA into and through the RuvAB complex. HJ branch migration allows RuvC to scan DNA until it finds its consensus sequence, where it cleaves and resolves the cruciform DNA.</text>
</comment>
<proteinExistence type="inferred from homology"/>
<dbReference type="InterPro" id="IPR012340">
    <property type="entry name" value="NA-bd_OB-fold"/>
</dbReference>
<dbReference type="Pfam" id="PF01330">
    <property type="entry name" value="RuvA_N"/>
    <property type="match status" value="1"/>
</dbReference>
<dbReference type="NCBIfam" id="TIGR00084">
    <property type="entry name" value="ruvA"/>
    <property type="match status" value="1"/>
</dbReference>
<dbReference type="SUPFAM" id="SSF50249">
    <property type="entry name" value="Nucleic acid-binding proteins"/>
    <property type="match status" value="1"/>
</dbReference>
<keyword evidence="3 6" id="KW-0238">DNA-binding</keyword>
<evidence type="ECO:0000256" key="3">
    <source>
        <dbReference type="ARBA" id="ARBA00023125"/>
    </source>
</evidence>
<sequence length="206" mass="22226">MIVELRGRLISKDAESCVVDVGGIGYGVEMTKVSLEKLGEANSQVHLYTHLVIREDAWRLIGFLSRIERQCFLDMLAVTGVGIKGALALLGHLGVDGLRQAVVHGQWKHLKEAPGIGAKLAQRLQLELSGKWGALDDDGLLSPDSGNSATPSSDEVLEGLVSLGYTVDEARAACRQIPEDISDIGNRLRFALKTLDSGKGEQRRGQ</sequence>
<feature type="region of interest" description="Domain I" evidence="6">
    <location>
        <begin position="1"/>
        <end position="64"/>
    </location>
</feature>
<comment type="subcellular location">
    <subcellularLocation>
        <location evidence="6">Cytoplasm</location>
    </subcellularLocation>
</comment>
<dbReference type="CDD" id="cd14332">
    <property type="entry name" value="UBA_RuvA_C"/>
    <property type="match status" value="1"/>
</dbReference>
<evidence type="ECO:0000313" key="8">
    <source>
        <dbReference type="EMBL" id="PSR32624.1"/>
    </source>
</evidence>
<dbReference type="GO" id="GO:0005524">
    <property type="term" value="F:ATP binding"/>
    <property type="evidence" value="ECO:0007669"/>
    <property type="project" value="InterPro"/>
</dbReference>
<comment type="subunit">
    <text evidence="6">Homotetramer. Forms an RuvA(8)-RuvB(12)-Holliday junction (HJ) complex. HJ DNA is sandwiched between 2 RuvA tetramers; dsDNA enters through RuvA and exits via RuvB. An RuvB hexamer assembles on each DNA strand where it exits the tetramer. Each RuvB hexamer is contacted by two RuvA subunits (via domain III) on 2 adjacent RuvB subunits; this complex drives branch migration. In the full resolvosome a probable DNA-RuvA(4)-RuvB(12)-RuvC(2) complex forms which resolves the HJ.</text>
</comment>
<evidence type="ECO:0000313" key="9">
    <source>
        <dbReference type="Proteomes" id="UP000242972"/>
    </source>
</evidence>